<name>A0A931G6H8_9MICC</name>
<sequence length="83" mass="9663">MRNQALHGFQQHPVSSIQFRIWVCDQYNRESRAVIHNGLSIKELHKRQRLACVLKNSLAVFGDWLVTARHLDRCADAAERSHK</sequence>
<accession>A0A931G6H8</accession>
<dbReference type="AlphaFoldDB" id="A0A931G6H8"/>
<dbReference type="RefSeq" id="WP_196395407.1">
    <property type="nucleotide sequence ID" value="NZ_JADNYM010000003.1"/>
</dbReference>
<organism evidence="1 2">
    <name type="scientific">Arthrobacter terrae</name>
    <dbReference type="NCBI Taxonomy" id="2935737"/>
    <lineage>
        <taxon>Bacteria</taxon>
        <taxon>Bacillati</taxon>
        <taxon>Actinomycetota</taxon>
        <taxon>Actinomycetes</taxon>
        <taxon>Micrococcales</taxon>
        <taxon>Micrococcaceae</taxon>
        <taxon>Arthrobacter</taxon>
    </lineage>
</organism>
<comment type="caution">
    <text evidence="1">The sequence shown here is derived from an EMBL/GenBank/DDBJ whole genome shotgun (WGS) entry which is preliminary data.</text>
</comment>
<protein>
    <submittedName>
        <fullName evidence="1">Uncharacterized protein</fullName>
    </submittedName>
</protein>
<dbReference type="Proteomes" id="UP000655366">
    <property type="component" value="Unassembled WGS sequence"/>
</dbReference>
<gene>
    <name evidence="1" type="ORF">IV500_02640</name>
</gene>
<reference evidence="1 2" key="1">
    <citation type="submission" date="2020-11" db="EMBL/GenBank/DDBJ databases">
        <title>Arthrobacter antarcticus sp. nov., isolated from Antarctic Soil.</title>
        <authorList>
            <person name="Li J."/>
        </authorList>
    </citation>
    <scope>NUCLEOTIDE SEQUENCE [LARGE SCALE GENOMIC DNA]</scope>
    <source>
        <strain evidence="1 2">Z1-20</strain>
    </source>
</reference>
<proteinExistence type="predicted"/>
<evidence type="ECO:0000313" key="2">
    <source>
        <dbReference type="Proteomes" id="UP000655366"/>
    </source>
</evidence>
<evidence type="ECO:0000313" key="1">
    <source>
        <dbReference type="EMBL" id="MBG0738329.1"/>
    </source>
</evidence>
<keyword evidence="2" id="KW-1185">Reference proteome</keyword>
<dbReference type="EMBL" id="JADNYM010000003">
    <property type="protein sequence ID" value="MBG0738329.1"/>
    <property type="molecule type" value="Genomic_DNA"/>
</dbReference>